<dbReference type="STRING" id="313368.SAMN04488012_11089"/>
<name>A0A1M6JT24_9RHOB</name>
<dbReference type="GO" id="GO:0004553">
    <property type="term" value="F:hydrolase activity, hydrolyzing O-glycosyl compounds"/>
    <property type="evidence" value="ECO:0007669"/>
    <property type="project" value="InterPro"/>
</dbReference>
<dbReference type="Gene3D" id="3.40.50.1700">
    <property type="entry name" value="Glycoside hydrolase family 3 C-terminal domain"/>
    <property type="match status" value="1"/>
</dbReference>
<protein>
    <submittedName>
        <fullName evidence="2">Beta-N-acetylhexosaminidase</fullName>
    </submittedName>
</protein>
<dbReference type="Proteomes" id="UP000184040">
    <property type="component" value="Unassembled WGS sequence"/>
</dbReference>
<keyword evidence="1" id="KW-0378">Hydrolase</keyword>
<gene>
    <name evidence="2" type="ORF">SAMN04488012_11089</name>
</gene>
<keyword evidence="3" id="KW-1185">Reference proteome</keyword>
<dbReference type="InterPro" id="IPR036881">
    <property type="entry name" value="Glyco_hydro_3_C_sf"/>
</dbReference>
<organism evidence="2 3">
    <name type="scientific">Palleronia salina</name>
    <dbReference type="NCBI Taxonomy" id="313368"/>
    <lineage>
        <taxon>Bacteria</taxon>
        <taxon>Pseudomonadati</taxon>
        <taxon>Pseudomonadota</taxon>
        <taxon>Alphaproteobacteria</taxon>
        <taxon>Rhodobacterales</taxon>
        <taxon>Roseobacteraceae</taxon>
        <taxon>Palleronia</taxon>
    </lineage>
</organism>
<dbReference type="EMBL" id="FQZA01000010">
    <property type="protein sequence ID" value="SHJ49730.1"/>
    <property type="molecule type" value="Genomic_DNA"/>
</dbReference>
<reference evidence="2 3" key="1">
    <citation type="submission" date="2016-11" db="EMBL/GenBank/DDBJ databases">
        <authorList>
            <person name="Jaros S."/>
            <person name="Januszkiewicz K."/>
            <person name="Wedrychowicz H."/>
        </authorList>
    </citation>
    <scope>NUCLEOTIDE SEQUENCE [LARGE SCALE GENOMIC DNA]</scope>
    <source>
        <strain evidence="2 3">DSM 26892</strain>
    </source>
</reference>
<dbReference type="GO" id="GO:0005975">
    <property type="term" value="P:carbohydrate metabolic process"/>
    <property type="evidence" value="ECO:0007669"/>
    <property type="project" value="InterPro"/>
</dbReference>
<evidence type="ECO:0000256" key="1">
    <source>
        <dbReference type="ARBA" id="ARBA00022801"/>
    </source>
</evidence>
<evidence type="ECO:0000313" key="3">
    <source>
        <dbReference type="Proteomes" id="UP000184040"/>
    </source>
</evidence>
<proteinExistence type="predicted"/>
<accession>A0A1M6JT24</accession>
<evidence type="ECO:0000313" key="2">
    <source>
        <dbReference type="EMBL" id="SHJ49730.1"/>
    </source>
</evidence>
<sequence>MFTVGIADPMMKRRHEIILPELLRREGFEVTVHEPGTPITADGFEIAIYALAEETLLTRGRIFLDWAAIGGGQDGTMRRLWTDMPVVMISFGFPYYLYDAPRVPTYINAWATMDPMQHAVVDLLLGRASWQGKSPVDAFVVPDAHY</sequence>
<dbReference type="AlphaFoldDB" id="A0A1M6JT24"/>